<name>L8WNJ8_THACA</name>
<dbReference type="EMBL" id="AFRT01002195">
    <property type="protein sequence ID" value="ELU38323.1"/>
    <property type="molecule type" value="Genomic_DNA"/>
</dbReference>
<sequence length="565" mass="63725">MRASPRLNLKLRLDLPVFDLPSNSKLGRHVRPIAAVMSTEYPQLALSQCPFYKIRYAQLGKCYFLYKFNEYQSSRGLCQWYRCNCIQSHSYTALALIAPQIFPEKFMMIPSVSARQTEPSSPGMNFVHSSKSIAPHQSIPRVTCSYVNKALRPECGTGPVFEGRCHHINFKLAVWVKPFVPLASPTSSCEKSTSYRPLNIYLMIALRDHVSDPRVSRVFRAPWVNYSPDDQHPYVVAQIYSTPSYRSSHLQVHPLKLKSQTVRNVVLGAIPPLVYLLNPEIRNESIPQTPSTGDSDWALVTPVTPAKTHDFPILPTLTSSSSRALGSLVSAFKGIPNTETWPMTSQTIGISQIDWSEKERRISVPISHLDKAWEALPGSGGSVKSLEWLRDSRGVGHESVVLEVEVEGGPHQVWYICVERYPDGDFATISPTKDRVVRPNSVVRAELEFPDRLSFSYVLRVLDIIERASPGYFLVGMLDMGRGPHQTKAARWIRGGCLKLTDHFMTKELNYKQHSQIEQQVRALLSRPTKAVRPGNWCNILLTCAFMINDSHRYSYPSNLMVGII</sequence>
<organism evidence="1 2">
    <name type="scientific">Thanatephorus cucumeris (strain AG1-IA)</name>
    <name type="common">Rice sheath blight fungus</name>
    <name type="synonym">Rhizoctonia solani</name>
    <dbReference type="NCBI Taxonomy" id="983506"/>
    <lineage>
        <taxon>Eukaryota</taxon>
        <taxon>Fungi</taxon>
        <taxon>Dikarya</taxon>
        <taxon>Basidiomycota</taxon>
        <taxon>Agaricomycotina</taxon>
        <taxon>Agaricomycetes</taxon>
        <taxon>Cantharellales</taxon>
        <taxon>Ceratobasidiaceae</taxon>
        <taxon>Rhizoctonia</taxon>
        <taxon>Rhizoctonia solani AG-1</taxon>
    </lineage>
</organism>
<gene>
    <name evidence="1" type="ORF">AG1IA_07648</name>
</gene>
<dbReference type="HOGENOM" id="CLU_482479_0_0_1"/>
<dbReference type="AlphaFoldDB" id="L8WNJ8"/>
<protein>
    <submittedName>
        <fullName evidence="1">Uncharacterized protein</fullName>
    </submittedName>
</protein>
<evidence type="ECO:0000313" key="1">
    <source>
        <dbReference type="EMBL" id="ELU38323.1"/>
    </source>
</evidence>
<proteinExistence type="predicted"/>
<keyword evidence="2" id="KW-1185">Reference proteome</keyword>
<dbReference type="OrthoDB" id="3162173at2759"/>
<reference evidence="1 2" key="1">
    <citation type="journal article" date="2013" name="Nat. Commun.">
        <title>The evolution and pathogenic mechanisms of the rice sheath blight pathogen.</title>
        <authorList>
            <person name="Zheng A."/>
            <person name="Lin R."/>
            <person name="Xu L."/>
            <person name="Qin P."/>
            <person name="Tang C."/>
            <person name="Ai P."/>
            <person name="Zhang D."/>
            <person name="Liu Y."/>
            <person name="Sun Z."/>
            <person name="Feng H."/>
            <person name="Wang Y."/>
            <person name="Chen Y."/>
            <person name="Liang X."/>
            <person name="Fu R."/>
            <person name="Li Q."/>
            <person name="Zhang J."/>
            <person name="Yu X."/>
            <person name="Xie Z."/>
            <person name="Ding L."/>
            <person name="Guan P."/>
            <person name="Tang J."/>
            <person name="Liang Y."/>
            <person name="Wang S."/>
            <person name="Deng Q."/>
            <person name="Li S."/>
            <person name="Zhu J."/>
            <person name="Wang L."/>
            <person name="Liu H."/>
            <person name="Li P."/>
        </authorList>
    </citation>
    <scope>NUCLEOTIDE SEQUENCE [LARGE SCALE GENOMIC DNA]</scope>
    <source>
        <strain evidence="2">AG-1 IA</strain>
    </source>
</reference>
<accession>L8WNJ8</accession>
<comment type="caution">
    <text evidence="1">The sequence shown here is derived from an EMBL/GenBank/DDBJ whole genome shotgun (WGS) entry which is preliminary data.</text>
</comment>
<evidence type="ECO:0000313" key="2">
    <source>
        <dbReference type="Proteomes" id="UP000011668"/>
    </source>
</evidence>
<dbReference type="Proteomes" id="UP000011668">
    <property type="component" value="Unassembled WGS sequence"/>
</dbReference>